<gene>
    <name evidence="2" type="ORF">ACFO4E_29255</name>
</gene>
<evidence type="ECO:0000313" key="3">
    <source>
        <dbReference type="Proteomes" id="UP001595923"/>
    </source>
</evidence>
<feature type="compositionally biased region" description="Basic and acidic residues" evidence="1">
    <location>
        <begin position="111"/>
        <end position="120"/>
    </location>
</feature>
<feature type="compositionally biased region" description="Low complexity" evidence="1">
    <location>
        <begin position="41"/>
        <end position="61"/>
    </location>
</feature>
<dbReference type="Proteomes" id="UP001595923">
    <property type="component" value="Unassembled WGS sequence"/>
</dbReference>
<reference evidence="3" key="1">
    <citation type="journal article" date="2019" name="Int. J. Syst. Evol. Microbiol.">
        <title>The Global Catalogue of Microorganisms (GCM) 10K type strain sequencing project: providing services to taxonomists for standard genome sequencing and annotation.</title>
        <authorList>
            <consortium name="The Broad Institute Genomics Platform"/>
            <consortium name="The Broad Institute Genome Sequencing Center for Infectious Disease"/>
            <person name="Wu L."/>
            <person name="Ma J."/>
        </authorList>
    </citation>
    <scope>NUCLEOTIDE SEQUENCE [LARGE SCALE GENOMIC DNA]</scope>
    <source>
        <strain evidence="3">XZYJ18</strain>
    </source>
</reference>
<feature type="compositionally biased region" description="Gly residues" evidence="1">
    <location>
        <begin position="91"/>
        <end position="104"/>
    </location>
</feature>
<accession>A0ABV9E4E3</accession>
<keyword evidence="3" id="KW-1185">Reference proteome</keyword>
<name>A0ABV9E4E3_9ACTN</name>
<proteinExistence type="predicted"/>
<feature type="region of interest" description="Disordered" evidence="1">
    <location>
        <begin position="33"/>
        <end position="121"/>
    </location>
</feature>
<protein>
    <recommendedName>
        <fullName evidence="4">DUF4232 domain-containing protein</fullName>
    </recommendedName>
</protein>
<dbReference type="RefSeq" id="WP_378580423.1">
    <property type="nucleotide sequence ID" value="NZ_JBHSFQ010000055.1"/>
</dbReference>
<feature type="compositionally biased region" description="Low complexity" evidence="1">
    <location>
        <begin position="73"/>
        <end position="89"/>
    </location>
</feature>
<feature type="compositionally biased region" description="Pro residues" evidence="1">
    <location>
        <begin position="62"/>
        <end position="72"/>
    </location>
</feature>
<dbReference type="EMBL" id="JBHSFQ010000055">
    <property type="protein sequence ID" value="MFC4565961.1"/>
    <property type="molecule type" value="Genomic_DNA"/>
</dbReference>
<organism evidence="2 3">
    <name type="scientific">Nocardiopsis mangrovi</name>
    <dbReference type="NCBI Taxonomy" id="1179818"/>
    <lineage>
        <taxon>Bacteria</taxon>
        <taxon>Bacillati</taxon>
        <taxon>Actinomycetota</taxon>
        <taxon>Actinomycetes</taxon>
        <taxon>Streptosporangiales</taxon>
        <taxon>Nocardiopsidaceae</taxon>
        <taxon>Nocardiopsis</taxon>
    </lineage>
</organism>
<evidence type="ECO:0000256" key="1">
    <source>
        <dbReference type="SAM" id="MobiDB-lite"/>
    </source>
</evidence>
<evidence type="ECO:0008006" key="4">
    <source>
        <dbReference type="Google" id="ProtNLM"/>
    </source>
</evidence>
<comment type="caution">
    <text evidence="2">The sequence shown here is derived from an EMBL/GenBank/DDBJ whole genome shotgun (WGS) entry which is preliminary data.</text>
</comment>
<sequence>MSPETYWKRRVFVLLGLLVIVALITYACTRSSSSDIEQASGEGADPAPEASPSAGPSSSAPSVPPSPSPGDGPSPSGDAGEDGAAQEGDAAGDGDGASDGGSGAAGAEVPAPERDSDPCRPQDIVVTVDTDRDDYAWDAEPELELSIVNTGEQTCTVDTGPAGMEVRVTSGDDRIFSTADCVEGDASDDVRVRRGVAHTATFTWDRKRSWTDCRDAEVDADRPGTYVATLHSDYDGGAEPAVFRLN</sequence>
<evidence type="ECO:0000313" key="2">
    <source>
        <dbReference type="EMBL" id="MFC4565961.1"/>
    </source>
</evidence>